<proteinExistence type="predicted"/>
<accession>A0A6C0EI07</accession>
<evidence type="ECO:0000313" key="1">
    <source>
        <dbReference type="EMBL" id="QHT26965.1"/>
    </source>
</evidence>
<dbReference type="AlphaFoldDB" id="A0A6C0EI07"/>
<name>A0A6C0EI07_9ZZZZ</name>
<sequence>MKKIYGSIGYSILRNNNKNILIFSDMHDKLDECDNKIDISEWLRNKFKTSHILLEEVSRENFNLKEIWPDSNHTQKLKKLFLNNTDKIKPIDIRPFLIPFSLEIWDNDDSDLEDIILGEYLLEIDLFYCLKNKYIKKKIKTYRINKIDNTNIGRHYLNNKKKYHDFLNNHQNLLKLKINEIIKNYNFVIALINNLLDDIMEWYICATIDVCKFSNILHTGLAHSEKVISLLIDNYNYQIIKEYGIIKLNNRMDNYENGCVELPNEYDNLFG</sequence>
<protein>
    <submittedName>
        <fullName evidence="1">Uncharacterized protein</fullName>
    </submittedName>
</protein>
<organism evidence="1">
    <name type="scientific">viral metagenome</name>
    <dbReference type="NCBI Taxonomy" id="1070528"/>
    <lineage>
        <taxon>unclassified sequences</taxon>
        <taxon>metagenomes</taxon>
        <taxon>organismal metagenomes</taxon>
    </lineage>
</organism>
<dbReference type="EMBL" id="MN739805">
    <property type="protein sequence ID" value="QHT26965.1"/>
    <property type="molecule type" value="Genomic_DNA"/>
</dbReference>
<reference evidence="1" key="1">
    <citation type="journal article" date="2020" name="Nature">
        <title>Giant virus diversity and host interactions through global metagenomics.</title>
        <authorList>
            <person name="Schulz F."/>
            <person name="Roux S."/>
            <person name="Paez-Espino D."/>
            <person name="Jungbluth S."/>
            <person name="Walsh D.A."/>
            <person name="Denef V.J."/>
            <person name="McMahon K.D."/>
            <person name="Konstantinidis K.T."/>
            <person name="Eloe-Fadrosh E.A."/>
            <person name="Kyrpides N.C."/>
            <person name="Woyke T."/>
        </authorList>
    </citation>
    <scope>NUCLEOTIDE SEQUENCE</scope>
    <source>
        <strain evidence="1">GVMAG-M-3300023179-2</strain>
    </source>
</reference>